<evidence type="ECO:0000313" key="1">
    <source>
        <dbReference type="EMBL" id="KAG0579145.1"/>
    </source>
</evidence>
<comment type="caution">
    <text evidence="1">The sequence shown here is derived from an EMBL/GenBank/DDBJ whole genome shotgun (WGS) entry which is preliminary data.</text>
</comment>
<proteinExistence type="predicted"/>
<accession>A0A8T0I840</accession>
<dbReference type="EMBL" id="CM026424">
    <property type="protein sequence ID" value="KAG0579145.1"/>
    <property type="molecule type" value="Genomic_DNA"/>
</dbReference>
<evidence type="ECO:0000313" key="2">
    <source>
        <dbReference type="Proteomes" id="UP000822688"/>
    </source>
</evidence>
<reference evidence="1" key="1">
    <citation type="submission" date="2020-06" db="EMBL/GenBank/DDBJ databases">
        <title>WGS assembly of Ceratodon purpureus strain R40.</title>
        <authorList>
            <person name="Carey S.B."/>
            <person name="Jenkins J."/>
            <person name="Shu S."/>
            <person name="Lovell J.T."/>
            <person name="Sreedasyam A."/>
            <person name="Maumus F."/>
            <person name="Tiley G.P."/>
            <person name="Fernandez-Pozo N."/>
            <person name="Barry K."/>
            <person name="Chen C."/>
            <person name="Wang M."/>
            <person name="Lipzen A."/>
            <person name="Daum C."/>
            <person name="Saski C.A."/>
            <person name="Payton A.C."/>
            <person name="Mcbreen J.C."/>
            <person name="Conrad R.E."/>
            <person name="Kollar L.M."/>
            <person name="Olsson S."/>
            <person name="Huttunen S."/>
            <person name="Landis J.B."/>
            <person name="Wickett N.J."/>
            <person name="Johnson M.G."/>
            <person name="Rensing S.A."/>
            <person name="Grimwood J."/>
            <person name="Schmutz J."/>
            <person name="Mcdaniel S.F."/>
        </authorList>
    </citation>
    <scope>NUCLEOTIDE SEQUENCE</scope>
    <source>
        <strain evidence="1">R40</strain>
    </source>
</reference>
<organism evidence="1 2">
    <name type="scientific">Ceratodon purpureus</name>
    <name type="common">Fire moss</name>
    <name type="synonym">Dicranum purpureum</name>
    <dbReference type="NCBI Taxonomy" id="3225"/>
    <lineage>
        <taxon>Eukaryota</taxon>
        <taxon>Viridiplantae</taxon>
        <taxon>Streptophyta</taxon>
        <taxon>Embryophyta</taxon>
        <taxon>Bryophyta</taxon>
        <taxon>Bryophytina</taxon>
        <taxon>Bryopsida</taxon>
        <taxon>Dicranidae</taxon>
        <taxon>Pseudoditrichales</taxon>
        <taxon>Ditrichaceae</taxon>
        <taxon>Ceratodon</taxon>
    </lineage>
</organism>
<keyword evidence="2" id="KW-1185">Reference proteome</keyword>
<dbReference type="Proteomes" id="UP000822688">
    <property type="component" value="Chromosome 4"/>
</dbReference>
<gene>
    <name evidence="1" type="ORF">KC19_4G076200</name>
</gene>
<sequence>MLQDCFPAAMLSAFSCLQVRGVRTRHAWEGDDFRLREDDALVRCSDVQVASGCVDDQHLVWAAIEVECSLWALVTKRLCLKFRSDVSWWCNCRCGCHAEEGVPWRKEHFGRFSEMAVLFYVTTFTQLTVTQLDRKPG</sequence>
<dbReference type="AlphaFoldDB" id="A0A8T0I840"/>
<protein>
    <submittedName>
        <fullName evidence="1">Uncharacterized protein</fullName>
    </submittedName>
</protein>
<name>A0A8T0I840_CERPU</name>